<feature type="domain" description="Acyclic terpene utilisation N-terminal" evidence="2">
    <location>
        <begin position="8"/>
        <end position="451"/>
    </location>
</feature>
<evidence type="ECO:0000256" key="1">
    <source>
        <dbReference type="SAM" id="MobiDB-lite"/>
    </source>
</evidence>
<name>A0A4D7B9L9_9HYPH</name>
<feature type="domain" description="AtuA-like ferredoxin-fold" evidence="3">
    <location>
        <begin position="488"/>
        <end position="586"/>
    </location>
</feature>
<dbReference type="OrthoDB" id="9763456at2"/>
<protein>
    <submittedName>
        <fullName evidence="4">DUF1446 domain-containing protein</fullName>
    </submittedName>
</protein>
<keyword evidence="5" id="KW-1185">Reference proteome</keyword>
<dbReference type="InterPro" id="IPR010839">
    <property type="entry name" value="AtuA_N"/>
</dbReference>
<dbReference type="Proteomes" id="UP000298781">
    <property type="component" value="Chromosome"/>
</dbReference>
<sequence length="602" mass="63092">MSDQAKTIRIGCASGFWGDTPAGARQLVERGEIDYLVFDYLAEITLALLARIRAKRPELGFVPDFVDTVAALLPDIMARGIRVVSNGGGMNPEAAAAELGRRAAALGLAPKIAVVTGDDLLPRLEEFRAAGVSEMFTGAPLPEKLTSANAYLGAGPIAFALARGADIVITGRCVDSAVTLGALMHEFGWAPTDYDRLSAGSLAGHLLECGAQATGGLATDWADVPGWDDMGFPIAECRADGRFLITKPPATGGLITPLNVAEQMLYEIGDPKAYLLPDVACDFSQVVMTEAGPDQVLVTGARGRAPTGSLKVSATFAEGFRTIGTVTIAGRDAAPKARRTGEAIIARARRLVAEAGLADFRETSIEVLGSEATYGDQARPEALASREVVLKIGARHDAEAPLAMLAREIAPAATAMAQGLTGFFAGRPGVQPVLRGYSFLVPAEKVPASVAIDGQRYDLPATDSRETPAPEPGGVSPEPAVPATATTVPLIALAVGRSGDKGNSANIGVIARKPEYLPFIRAALTPEQIRDYFRQTGVTHVERFELPGMNALNFLLHDCLGGGGIASLRIDPQGKAFAQMLMDIAIPVPTDLAELARGARRP</sequence>
<dbReference type="RefSeq" id="WP_136960248.1">
    <property type="nucleotide sequence ID" value="NZ_CP039690.1"/>
</dbReference>
<dbReference type="InterPro" id="IPR056362">
    <property type="entry name" value="AtuA-like_ferredoxin_dom"/>
</dbReference>
<dbReference type="Pfam" id="PF07287">
    <property type="entry name" value="AtuA"/>
    <property type="match status" value="1"/>
</dbReference>
<evidence type="ECO:0000259" key="3">
    <source>
        <dbReference type="Pfam" id="PF23544"/>
    </source>
</evidence>
<accession>A0A4D7B9L9</accession>
<reference evidence="4 5" key="1">
    <citation type="submission" date="2019-04" db="EMBL/GenBank/DDBJ databases">
        <title>Phreatobacter aquaticus sp. nov.</title>
        <authorList>
            <person name="Choi A."/>
        </authorList>
    </citation>
    <scope>NUCLEOTIDE SEQUENCE [LARGE SCALE GENOMIC DNA]</scope>
    <source>
        <strain evidence="4 5">KCTC 52518</strain>
    </source>
</reference>
<organism evidence="4 5">
    <name type="scientific">Phreatobacter stygius</name>
    <dbReference type="NCBI Taxonomy" id="1940610"/>
    <lineage>
        <taxon>Bacteria</taxon>
        <taxon>Pseudomonadati</taxon>
        <taxon>Pseudomonadota</taxon>
        <taxon>Alphaproteobacteria</taxon>
        <taxon>Hyphomicrobiales</taxon>
        <taxon>Phreatobacteraceae</taxon>
        <taxon>Phreatobacter</taxon>
    </lineage>
</organism>
<dbReference type="Pfam" id="PF23544">
    <property type="entry name" value="AtuA_ferredoxin"/>
    <property type="match status" value="1"/>
</dbReference>
<proteinExistence type="predicted"/>
<evidence type="ECO:0000313" key="4">
    <source>
        <dbReference type="EMBL" id="QCI64797.1"/>
    </source>
</evidence>
<dbReference type="AlphaFoldDB" id="A0A4D7B9L9"/>
<evidence type="ECO:0000259" key="2">
    <source>
        <dbReference type="Pfam" id="PF07287"/>
    </source>
</evidence>
<evidence type="ECO:0000313" key="5">
    <source>
        <dbReference type="Proteomes" id="UP000298781"/>
    </source>
</evidence>
<dbReference type="PANTHER" id="PTHR47708">
    <property type="match status" value="1"/>
</dbReference>
<gene>
    <name evidence="4" type="ORF">E8M01_11520</name>
</gene>
<feature type="region of interest" description="Disordered" evidence="1">
    <location>
        <begin position="460"/>
        <end position="481"/>
    </location>
</feature>
<dbReference type="PANTHER" id="PTHR47708:SF2">
    <property type="entry name" value="SI:CH73-132F6.5"/>
    <property type="match status" value="1"/>
</dbReference>
<dbReference type="KEGG" id="pstg:E8M01_11520"/>
<dbReference type="EMBL" id="CP039690">
    <property type="protein sequence ID" value="QCI64797.1"/>
    <property type="molecule type" value="Genomic_DNA"/>
</dbReference>